<protein>
    <recommendedName>
        <fullName evidence="5">Spondin-like TSP1 domain-containing protein</fullName>
    </recommendedName>
</protein>
<dbReference type="Gene3D" id="2.20.100.10">
    <property type="entry name" value="Thrombospondin type-1 (TSP1) repeat"/>
    <property type="match status" value="3"/>
</dbReference>
<dbReference type="SUPFAM" id="SSF82895">
    <property type="entry name" value="TSP-1 type 1 repeat"/>
    <property type="match status" value="3"/>
</dbReference>
<dbReference type="InterPro" id="IPR036383">
    <property type="entry name" value="TSP1_rpt_sf"/>
</dbReference>
<dbReference type="Pfam" id="PF19028">
    <property type="entry name" value="TSP1_spondin"/>
    <property type="match status" value="3"/>
</dbReference>
<dbReference type="InterPro" id="IPR000884">
    <property type="entry name" value="TSP1_rpt"/>
</dbReference>
<dbReference type="InterPro" id="IPR039942">
    <property type="entry name" value="SBSPO"/>
</dbReference>
<proteinExistence type="predicted"/>
<dbReference type="InterPro" id="IPR044004">
    <property type="entry name" value="TSP1_spondin_dom"/>
</dbReference>
<name>A0A6M4H7P3_9PROT</name>
<feature type="chain" id="PRO_5026931843" description="Spondin-like TSP1 domain-containing protein" evidence="4">
    <location>
        <begin position="25"/>
        <end position="193"/>
    </location>
</feature>
<organism evidence="6 7">
    <name type="scientific">Usitatibacter palustris</name>
    <dbReference type="NCBI Taxonomy" id="2732487"/>
    <lineage>
        <taxon>Bacteria</taxon>
        <taxon>Pseudomonadati</taxon>
        <taxon>Pseudomonadota</taxon>
        <taxon>Betaproteobacteria</taxon>
        <taxon>Nitrosomonadales</taxon>
        <taxon>Usitatibacteraceae</taxon>
        <taxon>Usitatibacter</taxon>
    </lineage>
</organism>
<feature type="signal peptide" evidence="4">
    <location>
        <begin position="1"/>
        <end position="24"/>
    </location>
</feature>
<dbReference type="PROSITE" id="PS50092">
    <property type="entry name" value="TSP1"/>
    <property type="match status" value="3"/>
</dbReference>
<keyword evidence="3" id="KW-0325">Glycoprotein</keyword>
<feature type="domain" description="Spondin-like TSP1" evidence="5">
    <location>
        <begin position="141"/>
        <end position="190"/>
    </location>
</feature>
<evidence type="ECO:0000313" key="6">
    <source>
        <dbReference type="EMBL" id="QJR15636.1"/>
    </source>
</evidence>
<evidence type="ECO:0000256" key="1">
    <source>
        <dbReference type="ARBA" id="ARBA00022729"/>
    </source>
</evidence>
<gene>
    <name evidence="6" type="ORF">DSM104440_02458</name>
</gene>
<dbReference type="Proteomes" id="UP000503096">
    <property type="component" value="Chromosome"/>
</dbReference>
<reference evidence="6 7" key="1">
    <citation type="submission" date="2020-04" db="EMBL/GenBank/DDBJ databases">
        <title>Usitatibacter rugosus gen. nov., sp. nov. and Usitatibacter palustris sp. nov., novel members of Usitatibacteraceae fam. nov. within the order Nitrosomonadales isolated from soil.</title>
        <authorList>
            <person name="Huber K.J."/>
            <person name="Neumann-Schaal M."/>
            <person name="Geppert A."/>
            <person name="Luckner M."/>
            <person name="Wanner G."/>
            <person name="Overmann J."/>
        </authorList>
    </citation>
    <scope>NUCLEOTIDE SEQUENCE [LARGE SCALE GENOMIC DNA]</scope>
    <source>
        <strain evidence="6 7">Swamp67</strain>
    </source>
</reference>
<keyword evidence="1 4" id="KW-0732">Signal</keyword>
<keyword evidence="2" id="KW-1015">Disulfide bond</keyword>
<sequence length="193" mass="19897">MRSLRAIGPLAFLAAAFFTLPAQAQDSAAKCTVSGWGEWTQCTKTCGGGTRARVRTIVSAEKGAQCPVLQERAACNTQACPPDEACKVGEWGSWSKCSVACGGGTQSRTRTIIGRSSGTARCPSLVETQKCNGDACAPATCEVSAWGEWSACTATCGGGMRTRSRTVVSSAKGAQCPVLSEASACNTQGCKPK</sequence>
<dbReference type="SMART" id="SM00209">
    <property type="entry name" value="TSP1"/>
    <property type="match status" value="3"/>
</dbReference>
<evidence type="ECO:0000313" key="7">
    <source>
        <dbReference type="Proteomes" id="UP000503096"/>
    </source>
</evidence>
<evidence type="ECO:0000256" key="3">
    <source>
        <dbReference type="ARBA" id="ARBA00023180"/>
    </source>
</evidence>
<feature type="domain" description="Spondin-like TSP1" evidence="5">
    <location>
        <begin position="86"/>
        <end position="136"/>
    </location>
</feature>
<dbReference type="AlphaFoldDB" id="A0A6M4H7P3"/>
<dbReference type="InParanoid" id="A0A6M4H7P3"/>
<feature type="domain" description="Spondin-like TSP1" evidence="5">
    <location>
        <begin position="31"/>
        <end position="80"/>
    </location>
</feature>
<dbReference type="RefSeq" id="WP_171163087.1">
    <property type="nucleotide sequence ID" value="NZ_CP053073.1"/>
</dbReference>
<evidence type="ECO:0000256" key="4">
    <source>
        <dbReference type="SAM" id="SignalP"/>
    </source>
</evidence>
<evidence type="ECO:0000256" key="2">
    <source>
        <dbReference type="ARBA" id="ARBA00023157"/>
    </source>
</evidence>
<accession>A0A6M4H7P3</accession>
<dbReference type="KEGG" id="upl:DSM104440_02458"/>
<keyword evidence="7" id="KW-1185">Reference proteome</keyword>
<evidence type="ECO:0000259" key="5">
    <source>
        <dbReference type="Pfam" id="PF19028"/>
    </source>
</evidence>
<dbReference type="EMBL" id="CP053073">
    <property type="protein sequence ID" value="QJR15636.1"/>
    <property type="molecule type" value="Genomic_DNA"/>
</dbReference>
<dbReference type="PANTHER" id="PTHR20920">
    <property type="entry name" value="RPE-SPONDIN"/>
    <property type="match status" value="1"/>
</dbReference>
<dbReference type="PANTHER" id="PTHR20920:SF5">
    <property type="entry name" value="SMB DOMAIN-CONTAINING PROTEIN"/>
    <property type="match status" value="1"/>
</dbReference>